<feature type="compositionally biased region" description="Basic and acidic residues" evidence="1">
    <location>
        <begin position="1"/>
        <end position="11"/>
    </location>
</feature>
<sequence>MKRKKDEEHRGAQIHGKRNTEHAAHNHEQNDRTKQQKHQTQHEKHEQKQTQPKKMITIKKVNNKPQTPTPKAK</sequence>
<protein>
    <submittedName>
        <fullName evidence="2">Uncharacterized protein</fullName>
    </submittedName>
</protein>
<evidence type="ECO:0000313" key="3">
    <source>
        <dbReference type="Proteomes" id="UP000183410"/>
    </source>
</evidence>
<proteinExistence type="predicted"/>
<name>A0A1I2BZV7_9BACL</name>
<dbReference type="RefSeq" id="WP_074904728.1">
    <property type="nucleotide sequence ID" value="NZ_FONN01000004.1"/>
</dbReference>
<keyword evidence="3" id="KW-1185">Reference proteome</keyword>
<feature type="compositionally biased region" description="Basic and acidic residues" evidence="1">
    <location>
        <begin position="18"/>
        <end position="48"/>
    </location>
</feature>
<gene>
    <name evidence="2" type="ORF">SAMN04487969_104174</name>
</gene>
<dbReference type="EMBL" id="FONN01000004">
    <property type="protein sequence ID" value="SFE61515.1"/>
    <property type="molecule type" value="Genomic_DNA"/>
</dbReference>
<evidence type="ECO:0000256" key="1">
    <source>
        <dbReference type="SAM" id="MobiDB-lite"/>
    </source>
</evidence>
<evidence type="ECO:0000313" key="2">
    <source>
        <dbReference type="EMBL" id="SFE61515.1"/>
    </source>
</evidence>
<organism evidence="2 3">
    <name type="scientific">Paenibacillus algorifonticola</name>
    <dbReference type="NCBI Taxonomy" id="684063"/>
    <lineage>
        <taxon>Bacteria</taxon>
        <taxon>Bacillati</taxon>
        <taxon>Bacillota</taxon>
        <taxon>Bacilli</taxon>
        <taxon>Bacillales</taxon>
        <taxon>Paenibacillaceae</taxon>
        <taxon>Paenibacillus</taxon>
    </lineage>
</organism>
<dbReference type="Proteomes" id="UP000183410">
    <property type="component" value="Unassembled WGS sequence"/>
</dbReference>
<dbReference type="AlphaFoldDB" id="A0A1I2BZV7"/>
<accession>A0A1I2BZV7</accession>
<feature type="region of interest" description="Disordered" evidence="1">
    <location>
        <begin position="1"/>
        <end position="73"/>
    </location>
</feature>
<reference evidence="3" key="1">
    <citation type="submission" date="2016-10" db="EMBL/GenBank/DDBJ databases">
        <authorList>
            <person name="Varghese N."/>
            <person name="Submissions S."/>
        </authorList>
    </citation>
    <scope>NUCLEOTIDE SEQUENCE [LARGE SCALE GENOMIC DNA]</scope>
    <source>
        <strain evidence="3">CGMCC 1.10223</strain>
    </source>
</reference>